<dbReference type="InterPro" id="IPR002059">
    <property type="entry name" value="CSP_DNA-bd"/>
</dbReference>
<dbReference type="InterPro" id="IPR011129">
    <property type="entry name" value="CSD"/>
</dbReference>
<dbReference type="PROSITE" id="PS00352">
    <property type="entry name" value="CSD_1"/>
    <property type="match status" value="1"/>
</dbReference>
<sequence length="275" mass="29489">MRLRAFAPFQPALSRVTNTLAAQVPTAPLNFYKLSIRMSRDNDFRDRRRSRDHAPDPWAHEMAPSMPSRPSYSRQNDFGGPEVGATVKWFNAQKGFGFVQLTDGSGEAFLHIRPVEAAGHSTLEPGTTLTVRVGQGQKGAQVTQVLDVDTSTAEAPRPRSGGFGGGGGYGDRGPRSGGFGGDRGGFGDRGPRRPGGRFFDPSVLDGVPEEAGIVKWFNPERGFGFIALERGGKDVFVHQSALSRSGIDELQEGQQVIVKLVEGPKGPEAGSIQLG</sequence>
<reference evidence="4 5" key="1">
    <citation type="submission" date="2019-03" db="EMBL/GenBank/DDBJ databases">
        <title>Genomic Encyclopedia of Type Strains, Phase IV (KMG-IV): sequencing the most valuable type-strain genomes for metagenomic binning, comparative biology and taxonomic classification.</title>
        <authorList>
            <person name="Goeker M."/>
        </authorList>
    </citation>
    <scope>NUCLEOTIDE SEQUENCE [LARGE SCALE GENOMIC DNA]</scope>
    <source>
        <strain evidence="4 5">DSM 22958</strain>
    </source>
</reference>
<dbReference type="InterPro" id="IPR019844">
    <property type="entry name" value="CSD_CS"/>
</dbReference>
<evidence type="ECO:0000256" key="2">
    <source>
        <dbReference type="SAM" id="MobiDB-lite"/>
    </source>
</evidence>
<gene>
    <name evidence="4" type="ORF">EV666_10639</name>
</gene>
<evidence type="ECO:0000256" key="1">
    <source>
        <dbReference type="RuleBase" id="RU000408"/>
    </source>
</evidence>
<name>A0A4R2GSX0_9HYPH</name>
<dbReference type="InterPro" id="IPR012340">
    <property type="entry name" value="NA-bd_OB-fold"/>
</dbReference>
<dbReference type="CDD" id="cd04458">
    <property type="entry name" value="CSP_CDS"/>
    <property type="match status" value="2"/>
</dbReference>
<dbReference type="PRINTS" id="PR00050">
    <property type="entry name" value="COLDSHOCK"/>
</dbReference>
<keyword evidence="5" id="KW-1185">Reference proteome</keyword>
<dbReference type="SMART" id="SM00357">
    <property type="entry name" value="CSP"/>
    <property type="match status" value="2"/>
</dbReference>
<feature type="compositionally biased region" description="Gly residues" evidence="2">
    <location>
        <begin position="161"/>
        <end position="184"/>
    </location>
</feature>
<proteinExistence type="predicted"/>
<dbReference type="InterPro" id="IPR050181">
    <property type="entry name" value="Cold_shock_domain"/>
</dbReference>
<evidence type="ECO:0000259" key="3">
    <source>
        <dbReference type="PROSITE" id="PS51857"/>
    </source>
</evidence>
<dbReference type="EMBL" id="SLWL01000006">
    <property type="protein sequence ID" value="TCO13329.1"/>
    <property type="molecule type" value="Genomic_DNA"/>
</dbReference>
<evidence type="ECO:0000313" key="4">
    <source>
        <dbReference type="EMBL" id="TCO13329.1"/>
    </source>
</evidence>
<dbReference type="GO" id="GO:0003676">
    <property type="term" value="F:nucleic acid binding"/>
    <property type="evidence" value="ECO:0007669"/>
    <property type="project" value="InterPro"/>
</dbReference>
<dbReference type="SUPFAM" id="SSF50249">
    <property type="entry name" value="Nucleic acid-binding proteins"/>
    <property type="match status" value="2"/>
</dbReference>
<comment type="caution">
    <text evidence="4">The sequence shown here is derived from an EMBL/GenBank/DDBJ whole genome shotgun (WGS) entry which is preliminary data.</text>
</comment>
<evidence type="ECO:0000313" key="5">
    <source>
        <dbReference type="Proteomes" id="UP000294881"/>
    </source>
</evidence>
<dbReference type="Gene3D" id="2.40.50.140">
    <property type="entry name" value="Nucleic acid-binding proteins"/>
    <property type="match status" value="2"/>
</dbReference>
<organism evidence="4 5">
    <name type="scientific">Camelimonas lactis</name>
    <dbReference type="NCBI Taxonomy" id="659006"/>
    <lineage>
        <taxon>Bacteria</taxon>
        <taxon>Pseudomonadati</taxon>
        <taxon>Pseudomonadota</taxon>
        <taxon>Alphaproteobacteria</taxon>
        <taxon>Hyphomicrobiales</taxon>
        <taxon>Chelatococcaceae</taxon>
        <taxon>Camelimonas</taxon>
    </lineage>
</organism>
<dbReference type="GO" id="GO:0005829">
    <property type="term" value="C:cytosol"/>
    <property type="evidence" value="ECO:0007669"/>
    <property type="project" value="UniProtKB-ARBA"/>
</dbReference>
<dbReference type="Pfam" id="PF00313">
    <property type="entry name" value="CSD"/>
    <property type="match status" value="2"/>
</dbReference>
<protein>
    <submittedName>
        <fullName evidence="4">CspA family cold shock protein</fullName>
    </submittedName>
</protein>
<feature type="region of interest" description="Disordered" evidence="2">
    <location>
        <begin position="43"/>
        <end position="78"/>
    </location>
</feature>
<feature type="domain" description="CSD" evidence="3">
    <location>
        <begin position="82"/>
        <end position="147"/>
    </location>
</feature>
<dbReference type="PANTHER" id="PTHR11544">
    <property type="entry name" value="COLD SHOCK DOMAIN CONTAINING PROTEINS"/>
    <property type="match status" value="1"/>
</dbReference>
<feature type="region of interest" description="Disordered" evidence="2">
    <location>
        <begin position="149"/>
        <end position="203"/>
    </location>
</feature>
<dbReference type="PROSITE" id="PS51857">
    <property type="entry name" value="CSD_2"/>
    <property type="match status" value="2"/>
</dbReference>
<comment type="subcellular location">
    <subcellularLocation>
        <location evidence="1">Cytoplasm</location>
    </subcellularLocation>
</comment>
<dbReference type="Proteomes" id="UP000294881">
    <property type="component" value="Unassembled WGS sequence"/>
</dbReference>
<dbReference type="AlphaFoldDB" id="A0A4R2GSX0"/>
<accession>A0A4R2GSX0</accession>
<feature type="domain" description="CSD" evidence="3">
    <location>
        <begin position="209"/>
        <end position="274"/>
    </location>
</feature>